<dbReference type="InterPro" id="IPR036388">
    <property type="entry name" value="WH-like_DNA-bd_sf"/>
</dbReference>
<comment type="function">
    <text evidence="9">Regulates arginine biosynthesis genes.</text>
</comment>
<dbReference type="GeneID" id="78315776"/>
<keyword evidence="6 9" id="KW-0805">Transcription regulation</keyword>
<keyword evidence="7 9" id="KW-0238">DNA-binding</keyword>
<dbReference type="PRINTS" id="PR01467">
    <property type="entry name" value="ARGREPRESSOR"/>
</dbReference>
<dbReference type="GO" id="GO:0051259">
    <property type="term" value="P:protein complex oligomerization"/>
    <property type="evidence" value="ECO:0007669"/>
    <property type="project" value="InterPro"/>
</dbReference>
<comment type="similarity">
    <text evidence="3 9">Belongs to the ArgR family.</text>
</comment>
<organism evidence="12 13">
    <name type="scientific">Treponema porcinum</name>
    <dbReference type="NCBI Taxonomy" id="261392"/>
    <lineage>
        <taxon>Bacteria</taxon>
        <taxon>Pseudomonadati</taxon>
        <taxon>Spirochaetota</taxon>
        <taxon>Spirochaetia</taxon>
        <taxon>Spirochaetales</taxon>
        <taxon>Treponemataceae</taxon>
        <taxon>Treponema</taxon>
    </lineage>
</organism>
<dbReference type="RefSeq" id="WP_078932383.1">
    <property type="nucleotide sequence ID" value="NZ_FUWG01000003.1"/>
</dbReference>
<dbReference type="PANTHER" id="PTHR34471:SF1">
    <property type="entry name" value="ARGININE REPRESSOR"/>
    <property type="match status" value="1"/>
</dbReference>
<dbReference type="STRING" id="261392.SAMN02745149_00455"/>
<reference evidence="12 13" key="1">
    <citation type="submission" date="2017-02" db="EMBL/GenBank/DDBJ databases">
        <authorList>
            <person name="Peterson S.W."/>
        </authorList>
    </citation>
    <scope>NUCLEOTIDE SEQUENCE [LARGE SCALE GENOMIC DNA]</scope>
    <source>
        <strain evidence="12 13">ATCC BAA-908</strain>
    </source>
</reference>
<dbReference type="GO" id="GO:0006526">
    <property type="term" value="P:L-arginine biosynthetic process"/>
    <property type="evidence" value="ECO:0007669"/>
    <property type="project" value="UniProtKB-UniPathway"/>
</dbReference>
<dbReference type="GO" id="GO:0003700">
    <property type="term" value="F:DNA-binding transcription factor activity"/>
    <property type="evidence" value="ECO:0007669"/>
    <property type="project" value="UniProtKB-UniRule"/>
</dbReference>
<dbReference type="AlphaFoldDB" id="A0A1T4JK27"/>
<dbReference type="PANTHER" id="PTHR34471">
    <property type="entry name" value="ARGININE REPRESSOR"/>
    <property type="match status" value="1"/>
</dbReference>
<evidence type="ECO:0000256" key="3">
    <source>
        <dbReference type="ARBA" id="ARBA00008316"/>
    </source>
</evidence>
<feature type="domain" description="Arginine repressor C-terminal" evidence="11">
    <location>
        <begin position="85"/>
        <end position="148"/>
    </location>
</feature>
<dbReference type="InterPro" id="IPR001669">
    <property type="entry name" value="Arg_repress"/>
</dbReference>
<dbReference type="InterPro" id="IPR020899">
    <property type="entry name" value="Arg_repress_C"/>
</dbReference>
<dbReference type="InterPro" id="IPR020900">
    <property type="entry name" value="Arg_repress_DNA-bd"/>
</dbReference>
<dbReference type="GO" id="GO:1900079">
    <property type="term" value="P:regulation of arginine biosynthetic process"/>
    <property type="evidence" value="ECO:0007669"/>
    <property type="project" value="UniProtKB-UniRule"/>
</dbReference>
<evidence type="ECO:0000313" key="12">
    <source>
        <dbReference type="EMBL" id="SJZ30417.1"/>
    </source>
</evidence>
<dbReference type="Gene3D" id="1.10.10.10">
    <property type="entry name" value="Winged helix-like DNA-binding domain superfamily/Winged helix DNA-binding domain"/>
    <property type="match status" value="1"/>
</dbReference>
<evidence type="ECO:0000256" key="2">
    <source>
        <dbReference type="ARBA" id="ARBA00005040"/>
    </source>
</evidence>
<dbReference type="Pfam" id="PF02863">
    <property type="entry name" value="Arg_repressor_C"/>
    <property type="match status" value="1"/>
</dbReference>
<evidence type="ECO:0000256" key="6">
    <source>
        <dbReference type="ARBA" id="ARBA00023015"/>
    </source>
</evidence>
<dbReference type="EMBL" id="FUWG01000003">
    <property type="protein sequence ID" value="SJZ30417.1"/>
    <property type="molecule type" value="Genomic_DNA"/>
</dbReference>
<proteinExistence type="inferred from homology"/>
<evidence type="ECO:0000256" key="4">
    <source>
        <dbReference type="ARBA" id="ARBA00021148"/>
    </source>
</evidence>
<gene>
    <name evidence="9" type="primary">argR</name>
    <name evidence="12" type="ORF">SAMN02745149_00455</name>
</gene>
<dbReference type="SUPFAM" id="SSF46785">
    <property type="entry name" value="Winged helix' DNA-binding domain"/>
    <property type="match status" value="1"/>
</dbReference>
<evidence type="ECO:0000256" key="7">
    <source>
        <dbReference type="ARBA" id="ARBA00023125"/>
    </source>
</evidence>
<dbReference type="InterPro" id="IPR036251">
    <property type="entry name" value="Arg_repress_C_sf"/>
</dbReference>
<keyword evidence="13" id="KW-1185">Reference proteome</keyword>
<keyword evidence="5 9" id="KW-0963">Cytoplasm</keyword>
<dbReference type="GO" id="GO:0034618">
    <property type="term" value="F:arginine binding"/>
    <property type="evidence" value="ECO:0007669"/>
    <property type="project" value="InterPro"/>
</dbReference>
<evidence type="ECO:0000256" key="8">
    <source>
        <dbReference type="ARBA" id="ARBA00023163"/>
    </source>
</evidence>
<keyword evidence="8 9" id="KW-0804">Transcription</keyword>
<evidence type="ECO:0000256" key="9">
    <source>
        <dbReference type="HAMAP-Rule" id="MF_00173"/>
    </source>
</evidence>
<protein>
    <recommendedName>
        <fullName evidence="4 9">Arginine repressor</fullName>
    </recommendedName>
</protein>
<keyword evidence="9" id="KW-0678">Repressor</keyword>
<evidence type="ECO:0000256" key="1">
    <source>
        <dbReference type="ARBA" id="ARBA00004496"/>
    </source>
</evidence>
<dbReference type="Proteomes" id="UP000190423">
    <property type="component" value="Unassembled WGS sequence"/>
</dbReference>
<comment type="pathway">
    <text evidence="2 9">Amino-acid biosynthesis; L-arginine biosynthesis [regulation].</text>
</comment>
<dbReference type="UniPathway" id="UPA00068"/>
<dbReference type="Pfam" id="PF01316">
    <property type="entry name" value="Arg_repressor"/>
    <property type="match status" value="1"/>
</dbReference>
<dbReference type="SUPFAM" id="SSF55252">
    <property type="entry name" value="C-terminal domain of arginine repressor"/>
    <property type="match status" value="1"/>
</dbReference>
<dbReference type="Gene3D" id="3.30.1360.40">
    <property type="match status" value="1"/>
</dbReference>
<sequence>MKERLTRLKTIRKLIKNYRIESQDSLLAYLEKEGYEVTQATLSRDLKLLKVGKVSDGNSGYVYSLPGEEERQESEQIYVQDFLRGYVSIDWSGNIVVIKTFPGHANTVSSALDNMNMDEILGTVAGDNCLFACLRQGVSGEQFMTELKRRIPEIED</sequence>
<dbReference type="GO" id="GO:0005737">
    <property type="term" value="C:cytoplasm"/>
    <property type="evidence" value="ECO:0007669"/>
    <property type="project" value="UniProtKB-SubCell"/>
</dbReference>
<evidence type="ECO:0000256" key="5">
    <source>
        <dbReference type="ARBA" id="ARBA00022490"/>
    </source>
</evidence>
<accession>A0A1T4JK27</accession>
<dbReference type="InterPro" id="IPR036390">
    <property type="entry name" value="WH_DNA-bd_sf"/>
</dbReference>
<evidence type="ECO:0000259" key="10">
    <source>
        <dbReference type="Pfam" id="PF01316"/>
    </source>
</evidence>
<dbReference type="HAMAP" id="MF_00173">
    <property type="entry name" value="Arg_repressor"/>
    <property type="match status" value="1"/>
</dbReference>
<keyword evidence="9" id="KW-0028">Amino-acid biosynthesis</keyword>
<comment type="subcellular location">
    <subcellularLocation>
        <location evidence="1 9">Cytoplasm</location>
    </subcellularLocation>
</comment>
<evidence type="ECO:0000259" key="11">
    <source>
        <dbReference type="Pfam" id="PF02863"/>
    </source>
</evidence>
<feature type="domain" description="Arginine repressor DNA-binding" evidence="10">
    <location>
        <begin position="4"/>
        <end position="70"/>
    </location>
</feature>
<keyword evidence="9" id="KW-0055">Arginine biosynthesis</keyword>
<dbReference type="OrthoDB" id="9807089at2"/>
<dbReference type="GO" id="GO:0003677">
    <property type="term" value="F:DNA binding"/>
    <property type="evidence" value="ECO:0007669"/>
    <property type="project" value="UniProtKB-KW"/>
</dbReference>
<evidence type="ECO:0000313" key="13">
    <source>
        <dbReference type="Proteomes" id="UP000190423"/>
    </source>
</evidence>
<name>A0A1T4JK27_TREPO</name>